<evidence type="ECO:0000256" key="8">
    <source>
        <dbReference type="SAM" id="Phobius"/>
    </source>
</evidence>
<evidence type="ECO:0000256" key="1">
    <source>
        <dbReference type="ARBA" id="ARBA00004127"/>
    </source>
</evidence>
<name>A0A9W8B0M7_9FUNG</name>
<dbReference type="GO" id="GO:0012505">
    <property type="term" value="C:endomembrane system"/>
    <property type="evidence" value="ECO:0007669"/>
    <property type="project" value="UniProtKB-SubCell"/>
</dbReference>
<feature type="transmembrane region" description="Helical" evidence="8">
    <location>
        <begin position="33"/>
        <end position="52"/>
    </location>
</feature>
<gene>
    <name evidence="9" type="primary">BTN1_2</name>
    <name evidence="9" type="ORF">H4R34_005420</name>
</gene>
<organism evidence="9 10">
    <name type="scientific">Dimargaris verticillata</name>
    <dbReference type="NCBI Taxonomy" id="2761393"/>
    <lineage>
        <taxon>Eukaryota</taxon>
        <taxon>Fungi</taxon>
        <taxon>Fungi incertae sedis</taxon>
        <taxon>Zoopagomycota</taxon>
        <taxon>Kickxellomycotina</taxon>
        <taxon>Dimargaritomycetes</taxon>
        <taxon>Dimargaritales</taxon>
        <taxon>Dimargaritaceae</taxon>
        <taxon>Dimargaris</taxon>
    </lineage>
</organism>
<feature type="compositionally biased region" description="Polar residues" evidence="7">
    <location>
        <begin position="152"/>
        <end position="163"/>
    </location>
</feature>
<dbReference type="PANTHER" id="PTHR10981">
    <property type="entry name" value="BATTENIN"/>
    <property type="match status" value="1"/>
</dbReference>
<sequence>VVAAWSSGTGGAGVGGSVAFLALTTWAGFSTPTALRVVSVLPPFLVLFYARYLHPAVADHRQPGAAQWLKSTVFDNTSLLRRLGLTRLVGGSMQRYDRYQRLEGQDPLDANVETLSTLGIEPSYPTTTYAALPGESVDVTLLGVQSPTLSPRSLTPVLNSNHSPYPRGDDEADESKQQLYARFASIPKVAIHDMTLAQRLAVVRPLLSVYIMPLLMVYWAEYTINQGISPTLLFPIPNPRPPLYPITQLKDHYVYYQALYQVGVFVSRSSVHWFPIKRLWYPSLLQVGVLGLVLTQAVWMWLPSVWLVFIIVLFEGLLGGATYVNTFYNIRNDVPLLYREFALGVTGKCSPDHLGVGKDGKQGNDKAAIEYTQFCDTDTTQYT</sequence>
<comment type="caution">
    <text evidence="9">The sequence shown here is derived from an EMBL/GenBank/DDBJ whole genome shotgun (WGS) entry which is preliminary data.</text>
</comment>
<dbReference type="GO" id="GO:0005773">
    <property type="term" value="C:vacuole"/>
    <property type="evidence" value="ECO:0007669"/>
    <property type="project" value="UniProtKB-ARBA"/>
</dbReference>
<evidence type="ECO:0000313" key="9">
    <source>
        <dbReference type="EMBL" id="KAJ1972411.1"/>
    </source>
</evidence>
<dbReference type="GO" id="GO:0051453">
    <property type="term" value="P:regulation of intracellular pH"/>
    <property type="evidence" value="ECO:0007669"/>
    <property type="project" value="TreeGrafter"/>
</dbReference>
<keyword evidence="10" id="KW-1185">Reference proteome</keyword>
<keyword evidence="4 8" id="KW-0812">Transmembrane</keyword>
<evidence type="ECO:0000256" key="6">
    <source>
        <dbReference type="ARBA" id="ARBA00023136"/>
    </source>
</evidence>
<dbReference type="Pfam" id="PF02487">
    <property type="entry name" value="CLN3"/>
    <property type="match status" value="2"/>
</dbReference>
<evidence type="ECO:0000256" key="7">
    <source>
        <dbReference type="SAM" id="MobiDB-lite"/>
    </source>
</evidence>
<feature type="transmembrane region" description="Helical" evidence="8">
    <location>
        <begin position="253"/>
        <end position="271"/>
    </location>
</feature>
<feature type="transmembrane region" description="Helical" evidence="8">
    <location>
        <begin position="283"/>
        <end position="302"/>
    </location>
</feature>
<protein>
    <submittedName>
        <fullName evidence="9">Battenin CLN3 protein</fullName>
    </submittedName>
</protein>
<dbReference type="OrthoDB" id="5965864at2759"/>
<comment type="similarity">
    <text evidence="2">Belongs to the battenin family.</text>
</comment>
<dbReference type="SUPFAM" id="SSF103473">
    <property type="entry name" value="MFS general substrate transporter"/>
    <property type="match status" value="1"/>
</dbReference>
<dbReference type="EMBL" id="JANBQB010001065">
    <property type="protein sequence ID" value="KAJ1972411.1"/>
    <property type="molecule type" value="Genomic_DNA"/>
</dbReference>
<comment type="subcellular location">
    <subcellularLocation>
        <location evidence="1">Endomembrane system</location>
        <topology evidence="1">Multi-pass membrane protein</topology>
    </subcellularLocation>
</comment>
<keyword evidence="6 8" id="KW-0472">Membrane</keyword>
<dbReference type="InterPro" id="IPR036259">
    <property type="entry name" value="MFS_trans_sf"/>
</dbReference>
<dbReference type="AlphaFoldDB" id="A0A9W8B0M7"/>
<feature type="region of interest" description="Disordered" evidence="7">
    <location>
        <begin position="152"/>
        <end position="172"/>
    </location>
</feature>
<evidence type="ECO:0000313" key="10">
    <source>
        <dbReference type="Proteomes" id="UP001151582"/>
    </source>
</evidence>
<evidence type="ECO:0000256" key="4">
    <source>
        <dbReference type="ARBA" id="ARBA00022692"/>
    </source>
</evidence>
<feature type="transmembrane region" description="Helical" evidence="8">
    <location>
        <begin position="201"/>
        <end position="220"/>
    </location>
</feature>
<proteinExistence type="inferred from homology"/>
<keyword evidence="5 8" id="KW-1133">Transmembrane helix</keyword>
<accession>A0A9W8B0M7</accession>
<evidence type="ECO:0000256" key="5">
    <source>
        <dbReference type="ARBA" id="ARBA00022989"/>
    </source>
</evidence>
<evidence type="ECO:0000256" key="2">
    <source>
        <dbReference type="ARBA" id="ARBA00007467"/>
    </source>
</evidence>
<dbReference type="InterPro" id="IPR003492">
    <property type="entry name" value="Battenin_disease_Cln3"/>
</dbReference>
<feature type="non-terminal residue" evidence="9">
    <location>
        <position position="383"/>
    </location>
</feature>
<reference evidence="9" key="1">
    <citation type="submission" date="2022-07" db="EMBL/GenBank/DDBJ databases">
        <title>Phylogenomic reconstructions and comparative analyses of Kickxellomycotina fungi.</title>
        <authorList>
            <person name="Reynolds N.K."/>
            <person name="Stajich J.E."/>
            <person name="Barry K."/>
            <person name="Grigoriev I.V."/>
            <person name="Crous P."/>
            <person name="Smith M.E."/>
        </authorList>
    </citation>
    <scope>NUCLEOTIDE SEQUENCE</scope>
    <source>
        <strain evidence="9">RSA 567</strain>
    </source>
</reference>
<keyword evidence="3" id="KW-0813">Transport</keyword>
<dbReference type="GO" id="GO:0016020">
    <property type="term" value="C:membrane"/>
    <property type="evidence" value="ECO:0007669"/>
    <property type="project" value="InterPro"/>
</dbReference>
<dbReference type="Proteomes" id="UP001151582">
    <property type="component" value="Unassembled WGS sequence"/>
</dbReference>
<evidence type="ECO:0000256" key="3">
    <source>
        <dbReference type="ARBA" id="ARBA00022448"/>
    </source>
</evidence>
<dbReference type="PANTHER" id="PTHR10981:SF0">
    <property type="entry name" value="BATTENIN"/>
    <property type="match status" value="1"/>
</dbReference>
<feature type="transmembrane region" description="Helical" evidence="8">
    <location>
        <begin position="308"/>
        <end position="330"/>
    </location>
</feature>